<reference evidence="2" key="1">
    <citation type="journal article" date="2021" name="Proc. Natl. Acad. Sci. U.S.A.">
        <title>Three genomes in the algal genus Volvox reveal the fate of a haploid sex-determining region after a transition to homothallism.</title>
        <authorList>
            <person name="Yamamoto K."/>
            <person name="Hamaji T."/>
            <person name="Kawai-Toyooka H."/>
            <person name="Matsuzaki R."/>
            <person name="Takahashi F."/>
            <person name="Nishimura Y."/>
            <person name="Kawachi M."/>
            <person name="Noguchi H."/>
            <person name="Minakuchi Y."/>
            <person name="Umen J.G."/>
            <person name="Toyoda A."/>
            <person name="Nozaki H."/>
        </authorList>
    </citation>
    <scope>NUCLEOTIDE SEQUENCE</scope>
    <source>
        <strain evidence="2">NIES-3785</strain>
    </source>
</reference>
<dbReference type="EMBL" id="BNCQ01000057">
    <property type="protein sequence ID" value="GIM14495.1"/>
    <property type="molecule type" value="Genomic_DNA"/>
</dbReference>
<dbReference type="AlphaFoldDB" id="A0A8J4GV60"/>
<feature type="coiled-coil region" evidence="1">
    <location>
        <begin position="15"/>
        <end position="65"/>
    </location>
</feature>
<name>A0A8J4GV60_9CHLO</name>
<sequence>MADLSFFRWRLQTIDKEGKDKEKKLKRTLKKLEKNPGDTILLAERNRLVEALADLEARRKHLEDSLGMMSAAGAAGPQANVDGTGMAGVATARTVVSISGIDSQTWKGLSAAFGLPITASSKAPLAPAHVHETQPFSWLPQTEADPINRKAVVRYLNCMVPPPAGQEWYDSTAKRNMLSCNLPTAGIELKGTSDVALCTSAAVKGNLPELGLRIVVELKKEKSKFNPYQLATELVAANVWSPDFKPIAVMTDLMDAWQLMWATEEIIQMYTCEGRAEAIGILRAFLEQVSSAVLVRRIHCGALILEHLTPDSTDIMHQQDNEGAEAAAGGLLKRPRLLSASGARADVADLDDLLDFGDGLGLSDADLHQLRCYKHLVALLQLAAPKLRAESQDG</sequence>
<keyword evidence="1" id="KW-0175">Coiled coil</keyword>
<evidence type="ECO:0000256" key="1">
    <source>
        <dbReference type="SAM" id="Coils"/>
    </source>
</evidence>
<accession>A0A8J4GV60</accession>
<comment type="caution">
    <text evidence="2">The sequence shown here is derived from an EMBL/GenBank/DDBJ whole genome shotgun (WGS) entry which is preliminary data.</text>
</comment>
<evidence type="ECO:0000313" key="2">
    <source>
        <dbReference type="EMBL" id="GIM14495.1"/>
    </source>
</evidence>
<organism evidence="2 3">
    <name type="scientific">Volvox reticuliferus</name>
    <dbReference type="NCBI Taxonomy" id="1737510"/>
    <lineage>
        <taxon>Eukaryota</taxon>
        <taxon>Viridiplantae</taxon>
        <taxon>Chlorophyta</taxon>
        <taxon>core chlorophytes</taxon>
        <taxon>Chlorophyceae</taxon>
        <taxon>CS clade</taxon>
        <taxon>Chlamydomonadales</taxon>
        <taxon>Volvocaceae</taxon>
        <taxon>Volvox</taxon>
    </lineage>
</organism>
<proteinExistence type="predicted"/>
<dbReference type="Proteomes" id="UP000722791">
    <property type="component" value="Unassembled WGS sequence"/>
</dbReference>
<evidence type="ECO:0000313" key="3">
    <source>
        <dbReference type="Proteomes" id="UP000722791"/>
    </source>
</evidence>
<gene>
    <name evidence="2" type="ORF">Vretimale_17421</name>
</gene>
<protein>
    <submittedName>
        <fullName evidence="2">Uncharacterized protein</fullName>
    </submittedName>
</protein>